<evidence type="ECO:0000313" key="8">
    <source>
        <dbReference type="EMBL" id="EGX61542.1"/>
    </source>
</evidence>
<dbReference type="PATRIC" id="fig|700597.3.peg.456"/>
<evidence type="ECO:0000256" key="5">
    <source>
        <dbReference type="ARBA" id="ARBA00032897"/>
    </source>
</evidence>
<evidence type="ECO:0000259" key="7">
    <source>
        <dbReference type="Pfam" id="PF06414"/>
    </source>
</evidence>
<gene>
    <name evidence="8" type="ORF">SZN_02362</name>
</gene>
<reference evidence="8 9" key="1">
    <citation type="submission" date="2011-08" db="EMBL/GenBank/DDBJ databases">
        <authorList>
            <person name="Lin Y."/>
            <person name="Hao X."/>
            <person name="Johnstone L."/>
            <person name="Miller S.J."/>
            <person name="Wei G."/>
            <person name="Rensing C."/>
        </authorList>
    </citation>
    <scope>NUCLEOTIDE SEQUENCE [LARGE SCALE GENOMIC DNA]</scope>
    <source>
        <strain evidence="8 9">K42</strain>
    </source>
</reference>
<comment type="similarity">
    <text evidence="1">Belongs to the zeta toxin family.</text>
</comment>
<keyword evidence="9" id="KW-1185">Reference proteome</keyword>
<keyword evidence="4" id="KW-0067">ATP-binding</keyword>
<comment type="caution">
    <text evidence="8">The sequence shown here is derived from an EMBL/GenBank/DDBJ whole genome shotgun (WGS) entry which is preliminary data.</text>
</comment>
<dbReference type="GO" id="GO:0016301">
    <property type="term" value="F:kinase activity"/>
    <property type="evidence" value="ECO:0007669"/>
    <property type="project" value="InterPro"/>
</dbReference>
<evidence type="ECO:0000256" key="2">
    <source>
        <dbReference type="ARBA" id="ARBA00011963"/>
    </source>
</evidence>
<dbReference type="InterPro" id="IPR010488">
    <property type="entry name" value="Zeta_toxin_domain"/>
</dbReference>
<evidence type="ECO:0000256" key="1">
    <source>
        <dbReference type="ARBA" id="ARBA00009104"/>
    </source>
</evidence>
<comment type="catalytic activity">
    <reaction evidence="6">
        <text>UDP-N-acetyl-alpha-D-glucosamine + ATP = UDP-N-acetyl-alpha-D-glucosamine 3'-phosphate + ADP + H(+)</text>
        <dbReference type="Rhea" id="RHEA:32671"/>
        <dbReference type="ChEBI" id="CHEBI:15378"/>
        <dbReference type="ChEBI" id="CHEBI:30616"/>
        <dbReference type="ChEBI" id="CHEBI:57705"/>
        <dbReference type="ChEBI" id="CHEBI:64353"/>
        <dbReference type="ChEBI" id="CHEBI:456216"/>
        <dbReference type="EC" id="2.7.1.176"/>
    </reaction>
</comment>
<keyword evidence="3" id="KW-0547">Nucleotide-binding</keyword>
<proteinExistence type="inferred from homology"/>
<sequence length="186" mass="20457">MPVALMSEPEKAPRLLSDEQLAEIFREDVRPGLDRLSSQTSPHMVLLGGPQGSRKTMLRTVVAEQLGLTDALLYDGDDHFALHPHYDALALEHGVLEAARLCGPDVDVIRDAILTEVLTRRLNVMFIGPYTAQEYTLGRVAAFRAEGYSTELAYTALHPALTHVGVMDRHRRALSLAFNVAGHSTC</sequence>
<evidence type="ECO:0000256" key="6">
    <source>
        <dbReference type="ARBA" id="ARBA00048178"/>
    </source>
</evidence>
<dbReference type="EC" id="2.7.1.176" evidence="2"/>
<evidence type="ECO:0000256" key="4">
    <source>
        <dbReference type="ARBA" id="ARBA00022840"/>
    </source>
</evidence>
<dbReference type="EMBL" id="AGBF01000003">
    <property type="protein sequence ID" value="EGX61542.1"/>
    <property type="molecule type" value="Genomic_DNA"/>
</dbReference>
<feature type="domain" description="Zeta toxin" evidence="7">
    <location>
        <begin position="37"/>
        <end position="172"/>
    </location>
</feature>
<name>G2G4R9_9ACTN</name>
<dbReference type="SUPFAM" id="SSF52540">
    <property type="entry name" value="P-loop containing nucleoside triphosphate hydrolases"/>
    <property type="match status" value="1"/>
</dbReference>
<dbReference type="GO" id="GO:0005524">
    <property type="term" value="F:ATP binding"/>
    <property type="evidence" value="ECO:0007669"/>
    <property type="project" value="UniProtKB-KW"/>
</dbReference>
<dbReference type="Pfam" id="PF06414">
    <property type="entry name" value="Zeta_toxin"/>
    <property type="match status" value="1"/>
</dbReference>
<protein>
    <recommendedName>
        <fullName evidence="5">UDP-N-acetylglucosamine kinase</fullName>
        <ecNumber evidence="2">2.7.1.176</ecNumber>
    </recommendedName>
    <alternativeName>
        <fullName evidence="5">UDP-N-acetylglucosamine kinase</fullName>
    </alternativeName>
</protein>
<dbReference type="AlphaFoldDB" id="G2G4R9"/>
<dbReference type="Gene3D" id="3.40.50.300">
    <property type="entry name" value="P-loop containing nucleotide triphosphate hydrolases"/>
    <property type="match status" value="1"/>
</dbReference>
<dbReference type="Proteomes" id="UP000004217">
    <property type="component" value="Unassembled WGS sequence"/>
</dbReference>
<evidence type="ECO:0000313" key="9">
    <source>
        <dbReference type="Proteomes" id="UP000004217"/>
    </source>
</evidence>
<organism evidence="8 9">
    <name type="scientific">Streptomyces zinciresistens K42</name>
    <dbReference type="NCBI Taxonomy" id="700597"/>
    <lineage>
        <taxon>Bacteria</taxon>
        <taxon>Bacillati</taxon>
        <taxon>Actinomycetota</taxon>
        <taxon>Actinomycetes</taxon>
        <taxon>Kitasatosporales</taxon>
        <taxon>Streptomycetaceae</taxon>
        <taxon>Streptomyces</taxon>
    </lineage>
</organism>
<dbReference type="InterPro" id="IPR027417">
    <property type="entry name" value="P-loop_NTPase"/>
</dbReference>
<evidence type="ECO:0000256" key="3">
    <source>
        <dbReference type="ARBA" id="ARBA00022741"/>
    </source>
</evidence>
<accession>G2G4R9</accession>